<dbReference type="SUPFAM" id="SSF56112">
    <property type="entry name" value="Protein kinase-like (PK-like)"/>
    <property type="match status" value="1"/>
</dbReference>
<gene>
    <name evidence="1" type="ORF">SVUK_LOCUS2266</name>
</gene>
<evidence type="ECO:0000313" key="1">
    <source>
        <dbReference type="EMBL" id="VDM67268.1"/>
    </source>
</evidence>
<protein>
    <submittedName>
        <fullName evidence="1">Uncharacterized protein</fullName>
    </submittedName>
</protein>
<dbReference type="EMBL" id="UYYB01005036">
    <property type="protein sequence ID" value="VDM67268.1"/>
    <property type="molecule type" value="Genomic_DNA"/>
</dbReference>
<accession>A0A3P7KG98</accession>
<name>A0A3P7KG98_STRVU</name>
<reference evidence="1 2" key="1">
    <citation type="submission" date="2018-11" db="EMBL/GenBank/DDBJ databases">
        <authorList>
            <consortium name="Pathogen Informatics"/>
        </authorList>
    </citation>
    <scope>NUCLEOTIDE SEQUENCE [LARGE SCALE GENOMIC DNA]</scope>
</reference>
<proteinExistence type="predicted"/>
<sequence length="165" mass="19078">MELDLLDRYVRDRAELQMEDLIVTNDNYDEDNRRCQRYEIQLKYNEGRYSAIYIVSKQVCNNENIVDQSGLFAMKTGIRNGSATFNIKMKREFRILALLTKAKVTWAPLLMDSGTVCDMPFIVMSLLDMNIEKLREMLGGKFRSSSAFYIAGEVLNGLQVYEITC</sequence>
<dbReference type="AlphaFoldDB" id="A0A3P7KG98"/>
<dbReference type="InterPro" id="IPR011009">
    <property type="entry name" value="Kinase-like_dom_sf"/>
</dbReference>
<dbReference type="Gene3D" id="1.10.510.10">
    <property type="entry name" value="Transferase(Phosphotransferase) domain 1"/>
    <property type="match status" value="1"/>
</dbReference>
<keyword evidence="2" id="KW-1185">Reference proteome</keyword>
<dbReference type="OrthoDB" id="2687620at2759"/>
<dbReference type="Proteomes" id="UP000270094">
    <property type="component" value="Unassembled WGS sequence"/>
</dbReference>
<evidence type="ECO:0000313" key="2">
    <source>
        <dbReference type="Proteomes" id="UP000270094"/>
    </source>
</evidence>
<organism evidence="1 2">
    <name type="scientific">Strongylus vulgaris</name>
    <name type="common">Blood worm</name>
    <dbReference type="NCBI Taxonomy" id="40348"/>
    <lineage>
        <taxon>Eukaryota</taxon>
        <taxon>Metazoa</taxon>
        <taxon>Ecdysozoa</taxon>
        <taxon>Nematoda</taxon>
        <taxon>Chromadorea</taxon>
        <taxon>Rhabditida</taxon>
        <taxon>Rhabditina</taxon>
        <taxon>Rhabditomorpha</taxon>
        <taxon>Strongyloidea</taxon>
        <taxon>Strongylidae</taxon>
        <taxon>Strongylus</taxon>
    </lineage>
</organism>